<name>A0ABR7M8R9_9BACT</name>
<comment type="caution">
    <text evidence="2">The sequence shown here is derived from an EMBL/GenBank/DDBJ whole genome shotgun (WGS) entry which is preliminary data.</text>
</comment>
<keyword evidence="1" id="KW-0812">Transmembrane</keyword>
<feature type="transmembrane region" description="Helical" evidence="1">
    <location>
        <begin position="354"/>
        <end position="375"/>
    </location>
</feature>
<gene>
    <name evidence="2" type="ORF">BC349_08240</name>
</gene>
<feature type="transmembrane region" description="Helical" evidence="1">
    <location>
        <begin position="387"/>
        <end position="405"/>
    </location>
</feature>
<feature type="transmembrane region" description="Helical" evidence="1">
    <location>
        <begin position="38"/>
        <end position="60"/>
    </location>
</feature>
<evidence type="ECO:0000256" key="1">
    <source>
        <dbReference type="SAM" id="Phobius"/>
    </source>
</evidence>
<dbReference type="EMBL" id="MBUA01000012">
    <property type="protein sequence ID" value="MBC6491016.1"/>
    <property type="molecule type" value="Genomic_DNA"/>
</dbReference>
<evidence type="ECO:0008006" key="4">
    <source>
        <dbReference type="Google" id="ProtNLM"/>
    </source>
</evidence>
<accession>A0ABR7M8R9</accession>
<keyword evidence="3" id="KW-1185">Reference proteome</keyword>
<keyword evidence="1" id="KW-0472">Membrane</keyword>
<protein>
    <recommendedName>
        <fullName evidence="4">Oligosaccharide repeat unit polymerase</fullName>
    </recommendedName>
</protein>
<feature type="transmembrane region" description="Helical" evidence="1">
    <location>
        <begin position="161"/>
        <end position="179"/>
    </location>
</feature>
<feature type="transmembrane region" description="Helical" evidence="1">
    <location>
        <begin position="300"/>
        <end position="318"/>
    </location>
</feature>
<feature type="transmembrane region" description="Helical" evidence="1">
    <location>
        <begin position="118"/>
        <end position="141"/>
    </location>
</feature>
<feature type="transmembrane region" description="Helical" evidence="1">
    <location>
        <begin position="231"/>
        <end position="252"/>
    </location>
</feature>
<evidence type="ECO:0000313" key="2">
    <source>
        <dbReference type="EMBL" id="MBC6491016.1"/>
    </source>
</evidence>
<dbReference type="Pfam" id="PF14296">
    <property type="entry name" value="O-ag_pol_Wzy"/>
    <property type="match status" value="1"/>
</dbReference>
<evidence type="ECO:0000313" key="3">
    <source>
        <dbReference type="Proteomes" id="UP000765802"/>
    </source>
</evidence>
<proteinExistence type="predicted"/>
<dbReference type="InterPro" id="IPR029468">
    <property type="entry name" value="O-ag_pol_Wzy"/>
</dbReference>
<feature type="transmembrane region" description="Helical" evidence="1">
    <location>
        <begin position="6"/>
        <end position="26"/>
    </location>
</feature>
<feature type="transmembrane region" description="Helical" evidence="1">
    <location>
        <begin position="72"/>
        <end position="97"/>
    </location>
</feature>
<reference evidence="2 3" key="1">
    <citation type="submission" date="2016-07" db="EMBL/GenBank/DDBJ databases">
        <title>Genome analysis of Flavihumibacter stibioxidans YS-17.</title>
        <authorList>
            <person name="Shi K."/>
            <person name="Han Y."/>
            <person name="Wang G."/>
        </authorList>
    </citation>
    <scope>NUCLEOTIDE SEQUENCE [LARGE SCALE GENOMIC DNA]</scope>
    <source>
        <strain evidence="2 3">YS-17</strain>
    </source>
</reference>
<sequence>MTFINWVNNNIFILALVLGLLLFWGLKIGFSKGGGRHIVYLWTLGVFVPYFFLSPLFMYYSGITSVVGTDISGYYGIHFFFSILGVFFFIAGYWMASNISQDRWFDLPKFQLLNTEQVLTKLFIATYGIVMINMAVGGINIADVFIGNKVIGLGAKGASYYLQNFADSLICVLVLGYLYDVPRKKLLTGIFFAFFLFFLLGFRYRIILSIGGLALVYLIKNKVTSRQVFQGVMLGLLGFYFIIFSTINRFALVDRRYSELVFNPLEFPVEGIFEQTRGALADMAVYKLYDNPLKGARHDYGATITLYVFIRVIPRAILPNKDEFYPPPQLKTTVDAYDPWWATFTGEATLSSGAIYIAWGWLGITLGHFLWGVLLRRFTNSVKKSDPLSIATFIVVALASFQWISRGYFPQSVDHFAYMMIPVWALQYIRKKQHANH</sequence>
<keyword evidence="1" id="KW-1133">Transmembrane helix</keyword>
<dbReference type="RefSeq" id="WP_379802344.1">
    <property type="nucleotide sequence ID" value="NZ_JBHULF010000014.1"/>
</dbReference>
<feature type="transmembrane region" description="Helical" evidence="1">
    <location>
        <begin position="191"/>
        <end position="219"/>
    </location>
</feature>
<dbReference type="Proteomes" id="UP000765802">
    <property type="component" value="Unassembled WGS sequence"/>
</dbReference>
<organism evidence="2 3">
    <name type="scientific">Flavihumibacter stibioxidans</name>
    <dbReference type="NCBI Taxonomy" id="1834163"/>
    <lineage>
        <taxon>Bacteria</taxon>
        <taxon>Pseudomonadati</taxon>
        <taxon>Bacteroidota</taxon>
        <taxon>Chitinophagia</taxon>
        <taxon>Chitinophagales</taxon>
        <taxon>Chitinophagaceae</taxon>
        <taxon>Flavihumibacter</taxon>
    </lineage>
</organism>